<sequence length="756" mass="81093">MPILPPKVIGPLSECSSSVVFENAQPGAYVYLLRTRNGVTTEVGKQQATQSSGAIPLLGEEFIAGDLVGIFQATDLEKSDSYSTLIEVQNSAGMFNPAQVLTHVYKCARGLILGAMKPGTKVEILRAGSVIGTGEATDGHAYVNFGPVGITANVGTTLTVRQRVCPKPPPPGGALEWIIDHPLPPVEPLPVSIPSGTLVPYPTITKGLAACSRAVEVSGIIPGAEIFVEDGDGGWWSWKGASDQTVVWMHLPVGLVEGRKVKVRQELGCEMKSDHQYQIVGAQEALAKPELGQIDCHTVPEVLVSGLKPEVNVEFEVVYQGQTQIYTTVATIENGTDNQNIPIPAPPMPVGAAVRVRQGECNSWSEWSNAVTANVLAEPPHTPEISSELFQCQNTISVNNIFPAGGTVRVMSKFLGEIANVQNTGNADMLIPVSPSLLSDDGIFVEYSLCGFKTTSEIKQVQPLGDVFFGHIHEPLYDGDTSVILGDITASAFVELWDQKVRLAAGYAPFSHDNSGRVKMEFSNLAPLRSGQTIFTKIWHCGQYRQSRPVSVKYRPPIVEDFEPRSLRADGVNGPFSLVIFGKNFLVGATARWSGSNLSTTFNSSQVLEASIPANIRNQPQIGTITVINPDGQVSNSKQYEIKAPSPPPPPPSPIIQASIGYSGQNLDTVLTVTGSMFKANENVYIVIEKQDVVDANHNGDYTEYLPYSDGSTQANGLGQIKFEIGVYCVSGMSNNYRVLATGDSSGDSNFAKASC</sequence>
<keyword evidence="2" id="KW-1185">Reference proteome</keyword>
<dbReference type="KEGG" id="nnv:QNH39_10360"/>
<gene>
    <name evidence="1" type="ORF">QNH39_10360</name>
</gene>
<dbReference type="EMBL" id="CP126114">
    <property type="protein sequence ID" value="WHY88209.1"/>
    <property type="molecule type" value="Genomic_DNA"/>
</dbReference>
<organism evidence="1 2">
    <name type="scientific">Neobacillus novalis</name>
    <dbReference type="NCBI Taxonomy" id="220687"/>
    <lineage>
        <taxon>Bacteria</taxon>
        <taxon>Bacillati</taxon>
        <taxon>Bacillota</taxon>
        <taxon>Bacilli</taxon>
        <taxon>Bacillales</taxon>
        <taxon>Bacillaceae</taxon>
        <taxon>Neobacillus</taxon>
    </lineage>
</organism>
<evidence type="ECO:0000313" key="2">
    <source>
        <dbReference type="Proteomes" id="UP001178288"/>
    </source>
</evidence>
<dbReference type="RefSeq" id="WP_066085629.1">
    <property type="nucleotide sequence ID" value="NZ_CP126114.1"/>
</dbReference>
<reference evidence="1" key="1">
    <citation type="submission" date="2023-05" db="EMBL/GenBank/DDBJ databases">
        <title>Comparative genomics of Bacillaceae isolates and their secondary metabolite potential.</title>
        <authorList>
            <person name="Song L."/>
            <person name="Nielsen L.J."/>
            <person name="Mohite O."/>
            <person name="Xu X."/>
            <person name="Weber T."/>
            <person name="Kovacs A.T."/>
        </authorList>
    </citation>
    <scope>NUCLEOTIDE SEQUENCE</scope>
    <source>
        <strain evidence="1">XLM17</strain>
    </source>
</reference>
<dbReference type="InterPro" id="IPR013783">
    <property type="entry name" value="Ig-like_fold"/>
</dbReference>
<proteinExistence type="predicted"/>
<name>A0AA95MTF4_9BACI</name>
<dbReference type="InterPro" id="IPR014756">
    <property type="entry name" value="Ig_E-set"/>
</dbReference>
<dbReference type="SUPFAM" id="SSF81296">
    <property type="entry name" value="E set domains"/>
    <property type="match status" value="1"/>
</dbReference>
<evidence type="ECO:0008006" key="3">
    <source>
        <dbReference type="Google" id="ProtNLM"/>
    </source>
</evidence>
<dbReference type="AlphaFoldDB" id="A0AA95MTF4"/>
<protein>
    <recommendedName>
        <fullName evidence="3">IPT/TIG domain-containing protein</fullName>
    </recommendedName>
</protein>
<dbReference type="Gene3D" id="2.60.40.10">
    <property type="entry name" value="Immunoglobulins"/>
    <property type="match status" value="1"/>
</dbReference>
<evidence type="ECO:0000313" key="1">
    <source>
        <dbReference type="EMBL" id="WHY88209.1"/>
    </source>
</evidence>
<dbReference type="Proteomes" id="UP001178288">
    <property type="component" value="Chromosome"/>
</dbReference>
<accession>A0AA95MTF4</accession>